<accession>A0ABW5NF30</accession>
<dbReference type="SUPFAM" id="SSF48452">
    <property type="entry name" value="TPR-like"/>
    <property type="match status" value="2"/>
</dbReference>
<proteinExistence type="predicted"/>
<evidence type="ECO:0000256" key="2">
    <source>
        <dbReference type="ARBA" id="ARBA00022803"/>
    </source>
</evidence>
<dbReference type="PROSITE" id="PS50005">
    <property type="entry name" value="TPR"/>
    <property type="match status" value="1"/>
</dbReference>
<keyword evidence="2 3" id="KW-0802">TPR repeat</keyword>
<evidence type="ECO:0000313" key="5">
    <source>
        <dbReference type="EMBL" id="MFD2597365.1"/>
    </source>
</evidence>
<dbReference type="Pfam" id="PF14559">
    <property type="entry name" value="TPR_19"/>
    <property type="match status" value="1"/>
</dbReference>
<dbReference type="Proteomes" id="UP001597393">
    <property type="component" value="Unassembled WGS sequence"/>
</dbReference>
<keyword evidence="1" id="KW-0677">Repeat</keyword>
<protein>
    <submittedName>
        <fullName evidence="5">Tetratricopeptide repeat protein</fullName>
    </submittedName>
</protein>
<evidence type="ECO:0000256" key="4">
    <source>
        <dbReference type="SAM" id="SignalP"/>
    </source>
</evidence>
<dbReference type="Pfam" id="PF13432">
    <property type="entry name" value="TPR_16"/>
    <property type="match status" value="2"/>
</dbReference>
<dbReference type="SMART" id="SM00028">
    <property type="entry name" value="TPR"/>
    <property type="match status" value="9"/>
</dbReference>
<sequence length="571" mass="64592">MFSNSLARILSLSIVFVASFFSQVAAQQKVNTSEYHQKLVNFQQLLQSGQLDQGIELLDDLIQHYPDSSEAYYAKSLVYGQMGDLASSLALAKDAIRLKPKDLTYNNHLLGLYKSTGDGDSIVKTLNNLLEYYPNNSMILREKILMLNASEKPEEALQVYDDAIKAIGESDTLDMVKAEVLVDMGRFKDAKVLLEKWYNRQSQIREVYGTLAFVHNKLGQKKEAVRVVENGLTVTKNDLLYLDLADVYITQKNSRLAFEALKSAFNSESIPYPEKHRVMMQISASPAMLTLPQKQDLANALVLKYPRIAENYNFKADILWQQVQLAEAKSLYLTSLGINPSQADTWRKLLNVELAANQLKEAIMHGQEALIHFPDNAILFYFTGVAYYMDHNTAEARKYLEAALNYSEQETDFVKSMIYGSLGDLYHELDMIKVSDAAYQEAIALDSTNATALNNVAYYWSLRKKNLDQAAEYAKQATTIDPESKTFMDTYAWVLFQQGKYAEAQIWLEKALKGVQPTAVVLEHYGDILSKQGKTKLAVAQWEKALNLAAGDKSVDIDKLKQKIREKKYVE</sequence>
<reference evidence="6" key="1">
    <citation type="journal article" date="2019" name="Int. J. Syst. Evol. Microbiol.">
        <title>The Global Catalogue of Microorganisms (GCM) 10K type strain sequencing project: providing services to taxonomists for standard genome sequencing and annotation.</title>
        <authorList>
            <consortium name="The Broad Institute Genomics Platform"/>
            <consortium name="The Broad Institute Genome Sequencing Center for Infectious Disease"/>
            <person name="Wu L."/>
            <person name="Ma J."/>
        </authorList>
    </citation>
    <scope>NUCLEOTIDE SEQUENCE [LARGE SCALE GENOMIC DNA]</scope>
    <source>
        <strain evidence="6">KCTC 42248</strain>
    </source>
</reference>
<gene>
    <name evidence="5" type="ORF">ACFSQ3_00260</name>
</gene>
<evidence type="ECO:0000256" key="1">
    <source>
        <dbReference type="ARBA" id="ARBA00022737"/>
    </source>
</evidence>
<dbReference type="InterPro" id="IPR052346">
    <property type="entry name" value="O-mannosyl-transferase_TMTC"/>
</dbReference>
<evidence type="ECO:0000313" key="6">
    <source>
        <dbReference type="Proteomes" id="UP001597393"/>
    </source>
</evidence>
<feature type="repeat" description="TPR" evidence="3">
    <location>
        <begin position="69"/>
        <end position="102"/>
    </location>
</feature>
<dbReference type="PANTHER" id="PTHR44227">
    <property type="match status" value="1"/>
</dbReference>
<dbReference type="RefSeq" id="WP_380866479.1">
    <property type="nucleotide sequence ID" value="NZ_JBHUMA010000003.1"/>
</dbReference>
<organism evidence="5 6">
    <name type="scientific">Sphingobacterium corticis</name>
    <dbReference type="NCBI Taxonomy" id="1812823"/>
    <lineage>
        <taxon>Bacteria</taxon>
        <taxon>Pseudomonadati</taxon>
        <taxon>Bacteroidota</taxon>
        <taxon>Sphingobacteriia</taxon>
        <taxon>Sphingobacteriales</taxon>
        <taxon>Sphingobacteriaceae</taxon>
        <taxon>Sphingobacterium</taxon>
    </lineage>
</organism>
<comment type="caution">
    <text evidence="5">The sequence shown here is derived from an EMBL/GenBank/DDBJ whole genome shotgun (WGS) entry which is preliminary data.</text>
</comment>
<dbReference type="EMBL" id="JBHUMA010000003">
    <property type="protein sequence ID" value="MFD2597365.1"/>
    <property type="molecule type" value="Genomic_DNA"/>
</dbReference>
<dbReference type="InterPro" id="IPR011990">
    <property type="entry name" value="TPR-like_helical_dom_sf"/>
</dbReference>
<keyword evidence="6" id="KW-1185">Reference proteome</keyword>
<dbReference type="PANTHER" id="PTHR44227:SF3">
    <property type="entry name" value="PROTEIN O-MANNOSYL-TRANSFERASE TMTC4"/>
    <property type="match status" value="1"/>
</dbReference>
<name>A0ABW5NF30_9SPHI</name>
<keyword evidence="4" id="KW-0732">Signal</keyword>
<evidence type="ECO:0000256" key="3">
    <source>
        <dbReference type="PROSITE-ProRule" id="PRU00339"/>
    </source>
</evidence>
<dbReference type="InterPro" id="IPR019734">
    <property type="entry name" value="TPR_rpt"/>
</dbReference>
<feature type="chain" id="PRO_5046323090" evidence="4">
    <location>
        <begin position="26"/>
        <end position="571"/>
    </location>
</feature>
<feature type="signal peptide" evidence="4">
    <location>
        <begin position="1"/>
        <end position="25"/>
    </location>
</feature>
<dbReference type="Pfam" id="PF13181">
    <property type="entry name" value="TPR_8"/>
    <property type="match status" value="2"/>
</dbReference>
<dbReference type="Gene3D" id="1.25.40.10">
    <property type="entry name" value="Tetratricopeptide repeat domain"/>
    <property type="match status" value="2"/>
</dbReference>